<protein>
    <recommendedName>
        <fullName evidence="2">PITH domain-containing protein</fullName>
    </recommendedName>
</protein>
<dbReference type="PROSITE" id="PS51532">
    <property type="entry name" value="PITH"/>
    <property type="match status" value="1"/>
</dbReference>
<feature type="domain" description="PITH" evidence="2">
    <location>
        <begin position="14"/>
        <end position="176"/>
    </location>
</feature>
<keyword evidence="1" id="KW-1015">Disulfide bond</keyword>
<evidence type="ECO:0000259" key="2">
    <source>
        <dbReference type="PROSITE" id="PS51532"/>
    </source>
</evidence>
<dbReference type="GO" id="GO:0005737">
    <property type="term" value="C:cytoplasm"/>
    <property type="evidence" value="ECO:0007669"/>
    <property type="project" value="UniProtKB-ARBA"/>
</dbReference>
<accession>A0A7S0JC05</accession>
<dbReference type="InterPro" id="IPR010400">
    <property type="entry name" value="PITH_dom"/>
</dbReference>
<dbReference type="PANTHER" id="PTHR46115">
    <property type="entry name" value="THIOREDOXIN-LIKE PROTEIN 1"/>
    <property type="match status" value="1"/>
</dbReference>
<evidence type="ECO:0000313" key="3">
    <source>
        <dbReference type="EMBL" id="CAD8547312.1"/>
    </source>
</evidence>
<dbReference type="Pfam" id="PF06201">
    <property type="entry name" value="PITH"/>
    <property type="match status" value="1"/>
</dbReference>
<gene>
    <name evidence="3" type="ORF">CLEP1334_LOCUS22602</name>
</gene>
<dbReference type="Gene3D" id="2.60.120.470">
    <property type="entry name" value="PITH domain"/>
    <property type="match status" value="1"/>
</dbReference>
<dbReference type="AlphaFoldDB" id="A0A7S0JC05"/>
<sequence>MINGIPINGIQSTGAESKLVSSKPVELSVDLRRCEVLNASDPGSLAAVLQGGGELSSDCDEQLLITVAFTTPVKLFSISVKAPANAPSELHLFSNRTSMAFEDAEGMPPTQTIALTSTHVAGTPVPVQYVKFQNVSTLSIFIPSNQEETDVTTLHQLRFDGHPIATTNMSELKKMG</sequence>
<dbReference type="InterPro" id="IPR037047">
    <property type="entry name" value="PITH_dom_sf"/>
</dbReference>
<reference evidence="3" key="1">
    <citation type="submission" date="2021-01" db="EMBL/GenBank/DDBJ databases">
        <authorList>
            <person name="Corre E."/>
            <person name="Pelletier E."/>
            <person name="Niang G."/>
            <person name="Scheremetjew M."/>
            <person name="Finn R."/>
            <person name="Kale V."/>
            <person name="Holt S."/>
            <person name="Cochrane G."/>
            <person name="Meng A."/>
            <person name="Brown T."/>
            <person name="Cohen L."/>
        </authorList>
    </citation>
    <scope>NUCLEOTIDE SEQUENCE</scope>
    <source>
        <strain evidence="3">RCC1130</strain>
    </source>
</reference>
<organism evidence="3">
    <name type="scientific">Calcidiscus leptoporus</name>
    <dbReference type="NCBI Taxonomy" id="127549"/>
    <lineage>
        <taxon>Eukaryota</taxon>
        <taxon>Haptista</taxon>
        <taxon>Haptophyta</taxon>
        <taxon>Prymnesiophyceae</taxon>
        <taxon>Coccolithales</taxon>
        <taxon>Calcidiscaceae</taxon>
        <taxon>Calcidiscus</taxon>
    </lineage>
</organism>
<name>A0A7S0JC05_9EUKA</name>
<dbReference type="InterPro" id="IPR008979">
    <property type="entry name" value="Galactose-bd-like_sf"/>
</dbReference>
<dbReference type="SUPFAM" id="SSF49785">
    <property type="entry name" value="Galactose-binding domain-like"/>
    <property type="match status" value="1"/>
</dbReference>
<evidence type="ECO:0000256" key="1">
    <source>
        <dbReference type="ARBA" id="ARBA00023157"/>
    </source>
</evidence>
<proteinExistence type="predicted"/>
<dbReference type="EMBL" id="HBER01044973">
    <property type="protein sequence ID" value="CAD8547312.1"/>
    <property type="molecule type" value="Transcribed_RNA"/>
</dbReference>